<keyword evidence="4" id="KW-0732">Signal</keyword>
<dbReference type="InterPro" id="IPR031330">
    <property type="entry name" value="Gly_Hdrlase_35_cat"/>
</dbReference>
<keyword evidence="6" id="KW-0325">Glycoprotein</keyword>
<dbReference type="GO" id="GO:0005975">
    <property type="term" value="P:carbohydrate metabolic process"/>
    <property type="evidence" value="ECO:0007669"/>
    <property type="project" value="InterPro"/>
</dbReference>
<dbReference type="Proteomes" id="UP001385951">
    <property type="component" value="Unassembled WGS sequence"/>
</dbReference>
<comment type="catalytic activity">
    <reaction evidence="1">
        <text>Hydrolysis of terminal non-reducing beta-D-galactose residues in beta-D-galactosides.</text>
        <dbReference type="EC" id="3.2.1.23"/>
    </reaction>
</comment>
<dbReference type="SMART" id="SM01029">
    <property type="entry name" value="BetaGal_dom2"/>
    <property type="match status" value="1"/>
</dbReference>
<evidence type="ECO:0000256" key="3">
    <source>
        <dbReference type="ARBA" id="ARBA00012756"/>
    </source>
</evidence>
<dbReference type="GO" id="GO:0004565">
    <property type="term" value="F:beta-galactosidase activity"/>
    <property type="evidence" value="ECO:0007669"/>
    <property type="project" value="UniProtKB-EC"/>
</dbReference>
<organism evidence="10 11">
    <name type="scientific">Cerrena zonata</name>
    <dbReference type="NCBI Taxonomy" id="2478898"/>
    <lineage>
        <taxon>Eukaryota</taxon>
        <taxon>Fungi</taxon>
        <taxon>Dikarya</taxon>
        <taxon>Basidiomycota</taxon>
        <taxon>Agaricomycotina</taxon>
        <taxon>Agaricomycetes</taxon>
        <taxon>Polyporales</taxon>
        <taxon>Cerrenaceae</taxon>
        <taxon>Cerrena</taxon>
    </lineage>
</organism>
<keyword evidence="5" id="KW-0378">Hydrolase</keyword>
<evidence type="ECO:0000256" key="5">
    <source>
        <dbReference type="ARBA" id="ARBA00022801"/>
    </source>
</evidence>
<dbReference type="SUPFAM" id="SSF117100">
    <property type="entry name" value="Beta-galactosidase LacA, domain 3"/>
    <property type="match status" value="1"/>
</dbReference>
<dbReference type="SUPFAM" id="SSF49785">
    <property type="entry name" value="Galactose-binding domain-like"/>
    <property type="match status" value="2"/>
</dbReference>
<evidence type="ECO:0000256" key="4">
    <source>
        <dbReference type="ARBA" id="ARBA00022729"/>
    </source>
</evidence>
<evidence type="ECO:0000256" key="6">
    <source>
        <dbReference type="ARBA" id="ARBA00023180"/>
    </source>
</evidence>
<keyword evidence="7" id="KW-0326">Glycosidase</keyword>
<dbReference type="InterPro" id="IPR018954">
    <property type="entry name" value="Betagal_dom2"/>
</dbReference>
<dbReference type="SUPFAM" id="SSF51011">
    <property type="entry name" value="Glycosyl hydrolase domain"/>
    <property type="match status" value="1"/>
</dbReference>
<dbReference type="AlphaFoldDB" id="A0AAW0GDZ2"/>
<dbReference type="InterPro" id="IPR025300">
    <property type="entry name" value="BetaGal_jelly_roll_dom"/>
</dbReference>
<evidence type="ECO:0000256" key="1">
    <source>
        <dbReference type="ARBA" id="ARBA00001412"/>
    </source>
</evidence>
<dbReference type="Gene3D" id="2.60.390.10">
    <property type="entry name" value="Beta-galactosidase, domain 3"/>
    <property type="match status" value="1"/>
</dbReference>
<evidence type="ECO:0000259" key="9">
    <source>
        <dbReference type="SMART" id="SM01029"/>
    </source>
</evidence>
<dbReference type="InterPro" id="IPR017853">
    <property type="entry name" value="GH"/>
</dbReference>
<dbReference type="PANTHER" id="PTHR23421">
    <property type="entry name" value="BETA-GALACTOSIDASE RELATED"/>
    <property type="match status" value="1"/>
</dbReference>
<dbReference type="InterPro" id="IPR037110">
    <property type="entry name" value="Betagal_dom2_sf"/>
</dbReference>
<comment type="caution">
    <text evidence="10">The sequence shown here is derived from an EMBL/GenBank/DDBJ whole genome shotgun (WGS) entry which is preliminary data.</text>
</comment>
<dbReference type="InterPro" id="IPR025972">
    <property type="entry name" value="BetaGal_dom3"/>
</dbReference>
<dbReference type="InterPro" id="IPR036833">
    <property type="entry name" value="BetaGal_dom3_sf"/>
</dbReference>
<dbReference type="InterPro" id="IPR001944">
    <property type="entry name" value="Glycoside_Hdrlase_35"/>
</dbReference>
<evidence type="ECO:0000256" key="7">
    <source>
        <dbReference type="ARBA" id="ARBA00023295"/>
    </source>
</evidence>
<dbReference type="Gene3D" id="3.20.20.80">
    <property type="entry name" value="Glycosidases"/>
    <property type="match status" value="1"/>
</dbReference>
<proteinExistence type="inferred from homology"/>
<dbReference type="EMBL" id="JASBNA010000005">
    <property type="protein sequence ID" value="KAK7691718.1"/>
    <property type="molecule type" value="Genomic_DNA"/>
</dbReference>
<evidence type="ECO:0000313" key="10">
    <source>
        <dbReference type="EMBL" id="KAK7691718.1"/>
    </source>
</evidence>
<reference evidence="10 11" key="1">
    <citation type="submission" date="2022-09" db="EMBL/GenBank/DDBJ databases">
        <authorList>
            <person name="Palmer J.M."/>
        </authorList>
    </citation>
    <scope>NUCLEOTIDE SEQUENCE [LARGE SCALE GENOMIC DNA]</scope>
    <source>
        <strain evidence="10 11">DSM 7382</strain>
    </source>
</reference>
<protein>
    <recommendedName>
        <fullName evidence="3">beta-galactosidase</fullName>
        <ecNumber evidence="3">3.2.1.23</ecNumber>
    </recommendedName>
</protein>
<sequence>MAYGGTNWGNLGEPSIYTSYDYGASIREDRSLSSKYFEVKLQAGFLHASTEFLIATRIGNGTIGDGTPFSDNDKVYTTALASPNGAHFYIVRQTSVNNLTPTQFTLRVNTTEGQITVPQFGSSATLDGRESQIIVSEYPYGSHKLKYSTAEIFTWTTIDNIDYLVLYAERGHGIEVVISGVGSSVPSVSGSTTISAMAGVNDTAVITGSPSGISTVTIGKTIVVVADKHSALSFWNIRIPGSGHTLYDRAPDVPSVLVIGPYLVRAATLEKSQLALRGDLNATTTLDVIAPSSVNHITWNDAPVKVKRTDIGTLRGTLPFSVQTPTLPKLKEASWFCIDSLPELQPGFDDSQWVSMNKTSTPRPFQPLGGKFVLYTDEYGFHQGNTISRGHFTGKSATGVQLIVQGGSNFGYSAWINSRFLGSNQGHNGFTPGGDLTNDTWTFNPDDLNDGDNVVTVVLDPTGIDEDFDSQDTFKNPRGVRGYQLLGEVDFDHWKVQGNLGGEDFPDKVRGPLNEGGLFVERQGDHLPGAPFIGWHKSTLNSTCTPYTGLTSAGIKAYRTTFDLNIPADNDIPIALKFERTPTSSYRSMLYINGWQYGRFNSRDGPQTLFPLPEGILNHNGKNELLLTIWSLDGTGARVADLELVTTATVSTSKEPIKGIVRSPGFAELRK</sequence>
<dbReference type="Pfam" id="PF13363">
    <property type="entry name" value="BetaGal_dom3"/>
    <property type="match status" value="1"/>
</dbReference>
<evidence type="ECO:0000256" key="2">
    <source>
        <dbReference type="ARBA" id="ARBA00009809"/>
    </source>
</evidence>
<dbReference type="Pfam" id="PF13364">
    <property type="entry name" value="BetaGal_ABD2"/>
    <property type="match status" value="2"/>
</dbReference>
<name>A0AAW0GDZ2_9APHY</name>
<accession>A0AAW0GDZ2</accession>
<dbReference type="Pfam" id="PF01301">
    <property type="entry name" value="Glyco_hydro_35"/>
    <property type="match status" value="1"/>
</dbReference>
<dbReference type="Gene3D" id="2.60.120.260">
    <property type="entry name" value="Galactose-binding domain-like"/>
    <property type="match status" value="2"/>
</dbReference>
<feature type="domain" description="Beta-galactosidase" evidence="9">
    <location>
        <begin position="51"/>
        <end position="234"/>
    </location>
</feature>
<gene>
    <name evidence="10" type="ORF">QCA50_005118</name>
</gene>
<comment type="similarity">
    <text evidence="2 8">Belongs to the glycosyl hydrolase 35 family.</text>
</comment>
<keyword evidence="11" id="KW-1185">Reference proteome</keyword>
<dbReference type="Gene3D" id="2.102.20.10">
    <property type="entry name" value="Beta-galactosidase, domain 2"/>
    <property type="match status" value="1"/>
</dbReference>
<dbReference type="EC" id="3.2.1.23" evidence="3"/>
<dbReference type="InterPro" id="IPR008979">
    <property type="entry name" value="Galactose-bd-like_sf"/>
</dbReference>
<dbReference type="Pfam" id="PF10435">
    <property type="entry name" value="BetaGal_dom2"/>
    <property type="match status" value="1"/>
</dbReference>
<dbReference type="SUPFAM" id="SSF51445">
    <property type="entry name" value="(Trans)glycosidases"/>
    <property type="match status" value="1"/>
</dbReference>
<evidence type="ECO:0000313" key="11">
    <source>
        <dbReference type="Proteomes" id="UP001385951"/>
    </source>
</evidence>
<evidence type="ECO:0000256" key="8">
    <source>
        <dbReference type="RuleBase" id="RU003679"/>
    </source>
</evidence>